<evidence type="ECO:0000313" key="2">
    <source>
        <dbReference type="EMBL" id="KAF5374311.1"/>
    </source>
</evidence>
<evidence type="ECO:0000313" key="3">
    <source>
        <dbReference type="Proteomes" id="UP000559256"/>
    </source>
</evidence>
<feature type="region of interest" description="Disordered" evidence="1">
    <location>
        <begin position="176"/>
        <end position="200"/>
    </location>
</feature>
<keyword evidence="3" id="KW-1185">Reference proteome</keyword>
<dbReference type="EMBL" id="JAACJM010000002">
    <property type="protein sequence ID" value="KAF5374311.1"/>
    <property type="molecule type" value="Genomic_DNA"/>
</dbReference>
<comment type="caution">
    <text evidence="2">The sequence shown here is derived from an EMBL/GenBank/DDBJ whole genome shotgun (WGS) entry which is preliminary data.</text>
</comment>
<organism evidence="2 3">
    <name type="scientific">Tetrapyrgos nigripes</name>
    <dbReference type="NCBI Taxonomy" id="182062"/>
    <lineage>
        <taxon>Eukaryota</taxon>
        <taxon>Fungi</taxon>
        <taxon>Dikarya</taxon>
        <taxon>Basidiomycota</taxon>
        <taxon>Agaricomycotina</taxon>
        <taxon>Agaricomycetes</taxon>
        <taxon>Agaricomycetidae</taxon>
        <taxon>Agaricales</taxon>
        <taxon>Marasmiineae</taxon>
        <taxon>Marasmiaceae</taxon>
        <taxon>Tetrapyrgos</taxon>
    </lineage>
</organism>
<accession>A0A8H5GZQ0</accession>
<dbReference type="Proteomes" id="UP000559256">
    <property type="component" value="Unassembled WGS sequence"/>
</dbReference>
<sequence length="274" mass="30468">MSGPTSRRLQATQCRQTSLVPAHRCLSRTPGLQSLHVDHPLGEVDPPPPLSLPPRDNTETIVQSSLQYFFMNGSNGTFLREISLPNLQDFRITDINEPEPAPDLCLHVRSFIMRSRCTLTTLNLCSIVLNDNLLALLMATPTVSALKISLEEIEDPATQMASGFLSFLTVATEQHEQTGTMSQSSSEASPQSPSESPPVLPKLKDLQLHLDYALPHFSSQQFINMLQSRRDASEESGVTRLERVNILFLGPGASRLCRERGLQCICLSSFWWPR</sequence>
<name>A0A8H5GZQ0_9AGAR</name>
<reference evidence="2 3" key="1">
    <citation type="journal article" date="2020" name="ISME J.">
        <title>Uncovering the hidden diversity of litter-decomposition mechanisms in mushroom-forming fungi.</title>
        <authorList>
            <person name="Floudas D."/>
            <person name="Bentzer J."/>
            <person name="Ahren D."/>
            <person name="Johansson T."/>
            <person name="Persson P."/>
            <person name="Tunlid A."/>
        </authorList>
    </citation>
    <scope>NUCLEOTIDE SEQUENCE [LARGE SCALE GENOMIC DNA]</scope>
    <source>
        <strain evidence="2 3">CBS 291.85</strain>
    </source>
</reference>
<proteinExistence type="predicted"/>
<dbReference type="AlphaFoldDB" id="A0A8H5GZQ0"/>
<protein>
    <submittedName>
        <fullName evidence="2">Uncharacterized protein</fullName>
    </submittedName>
</protein>
<evidence type="ECO:0000256" key="1">
    <source>
        <dbReference type="SAM" id="MobiDB-lite"/>
    </source>
</evidence>
<feature type="compositionally biased region" description="Low complexity" evidence="1">
    <location>
        <begin position="182"/>
        <end position="194"/>
    </location>
</feature>
<gene>
    <name evidence="2" type="ORF">D9758_004631</name>
</gene>